<sequence length="130" mass="14875">MQGLILLEGIIGLSLRDPSITISAFTGFFLTCIPYLIGRRIQVTLPWEVNLLIAIAVFLHVVGYSQNLYISLYPYYDKFTHLVSSITVAVLAFVSILVINRFSCTKLARWQIFLLYRHLHHGHRRVLGDI</sequence>
<keyword evidence="1" id="KW-1133">Transmembrane helix</keyword>
<keyword evidence="1" id="KW-0472">Membrane</keyword>
<comment type="caution">
    <text evidence="2">The sequence shown here is derived from an EMBL/GenBank/DDBJ whole genome shotgun (WGS) entry which is preliminary data.</text>
</comment>
<feature type="transmembrane region" description="Helical" evidence="1">
    <location>
        <begin position="79"/>
        <end position="99"/>
    </location>
</feature>
<organism evidence="2">
    <name type="scientific">hydrocarbon metagenome</name>
    <dbReference type="NCBI Taxonomy" id="938273"/>
    <lineage>
        <taxon>unclassified sequences</taxon>
        <taxon>metagenomes</taxon>
        <taxon>ecological metagenomes</taxon>
    </lineage>
</organism>
<protein>
    <submittedName>
        <fullName evidence="2">Membrane protein</fullName>
    </submittedName>
</protein>
<dbReference type="EMBL" id="LNQE01001761">
    <property type="protein sequence ID" value="KUG07902.1"/>
    <property type="molecule type" value="Genomic_DNA"/>
</dbReference>
<dbReference type="Pfam" id="PF09997">
    <property type="entry name" value="DUF2238"/>
    <property type="match status" value="1"/>
</dbReference>
<accession>A0A0W8EHP8</accession>
<proteinExistence type="predicted"/>
<dbReference type="AlphaFoldDB" id="A0A0W8EHP8"/>
<evidence type="ECO:0000256" key="1">
    <source>
        <dbReference type="SAM" id="Phobius"/>
    </source>
</evidence>
<gene>
    <name evidence="2" type="ORF">ASZ90_016699</name>
</gene>
<reference evidence="2" key="1">
    <citation type="journal article" date="2015" name="Proc. Natl. Acad. Sci. U.S.A.">
        <title>Networks of energetic and metabolic interactions define dynamics in microbial communities.</title>
        <authorList>
            <person name="Embree M."/>
            <person name="Liu J.K."/>
            <person name="Al-Bassam M.M."/>
            <person name="Zengler K."/>
        </authorList>
    </citation>
    <scope>NUCLEOTIDE SEQUENCE</scope>
</reference>
<feature type="transmembrane region" description="Helical" evidence="1">
    <location>
        <begin position="49"/>
        <end position="67"/>
    </location>
</feature>
<keyword evidence="1" id="KW-0812">Transmembrane</keyword>
<name>A0A0W8EHP8_9ZZZZ</name>
<dbReference type="InterPro" id="IPR014509">
    <property type="entry name" value="YjdF-like"/>
</dbReference>
<evidence type="ECO:0000313" key="2">
    <source>
        <dbReference type="EMBL" id="KUG07902.1"/>
    </source>
</evidence>
<feature type="transmembrane region" description="Helical" evidence="1">
    <location>
        <begin position="20"/>
        <end position="37"/>
    </location>
</feature>